<protein>
    <recommendedName>
        <fullName evidence="3">DUF3899 domain-containing protein</fullName>
    </recommendedName>
</protein>
<keyword evidence="1" id="KW-0472">Membrane</keyword>
<evidence type="ECO:0000313" key="2">
    <source>
        <dbReference type="EMBL" id="AKN37237.1"/>
    </source>
</evidence>
<evidence type="ECO:0008006" key="3">
    <source>
        <dbReference type="Google" id="ProtNLM"/>
    </source>
</evidence>
<feature type="transmembrane region" description="Helical" evidence="1">
    <location>
        <begin position="33"/>
        <end position="53"/>
    </location>
</feature>
<dbReference type="AlphaFoldDB" id="A0A0H3ZRZ9"/>
<name>A0A0H3ZRZ9_9VIBR</name>
<evidence type="ECO:0000256" key="1">
    <source>
        <dbReference type="SAM" id="Phobius"/>
    </source>
</evidence>
<organism evidence="2">
    <name type="scientific">Vibrio genomosp. F6</name>
    <dbReference type="NCBI Taxonomy" id="723172"/>
    <lineage>
        <taxon>Bacteria</taxon>
        <taxon>Pseudomonadati</taxon>
        <taxon>Pseudomonadota</taxon>
        <taxon>Gammaproteobacteria</taxon>
        <taxon>Vibrionales</taxon>
        <taxon>Vibrionaceae</taxon>
        <taxon>Vibrio</taxon>
    </lineage>
</organism>
<keyword evidence="1" id="KW-1133">Transmembrane helix</keyword>
<sequence length="116" mass="13377">MLDLLKKVVLINLLAALVVVALAQFVPFFATTQLVDFLFFVVIVIWVLAKLMWEGGIHSKTTRFDDTRTDKVYKMVEGHDFEKDEREHYRMNYQTGLVFFIAGLPAFIACLVLQFS</sequence>
<feature type="transmembrane region" description="Helical" evidence="1">
    <location>
        <begin position="96"/>
        <end position="115"/>
    </location>
</feature>
<accession>A0A0H3ZRZ9</accession>
<keyword evidence="1" id="KW-0812">Transmembrane</keyword>
<dbReference type="EMBL" id="KP795527">
    <property type="protein sequence ID" value="AKN37237.1"/>
    <property type="molecule type" value="Genomic_DNA"/>
</dbReference>
<proteinExistence type="predicted"/>
<reference evidence="2" key="1">
    <citation type="journal article" date="2015" name="MBio">
        <title>Eco-Evolutionary Dynamics of Episomes among Ecologically Cohesive Bacterial Populations.</title>
        <authorList>
            <person name="Xue H."/>
            <person name="Cordero O.X."/>
            <person name="Camas F.M."/>
            <person name="Trimble W."/>
            <person name="Meyer F."/>
            <person name="Guglielmini J."/>
            <person name="Rocha E.P."/>
            <person name="Polz M.F."/>
        </authorList>
    </citation>
    <scope>NUCLEOTIDE SEQUENCE</scope>
    <source>
        <strain evidence="2">FF_110</strain>
    </source>
</reference>